<dbReference type="GO" id="GO:0045893">
    <property type="term" value="P:positive regulation of DNA-templated transcription"/>
    <property type="evidence" value="ECO:0007669"/>
    <property type="project" value="TreeGrafter"/>
</dbReference>
<organism evidence="3">
    <name type="scientific">Timema shepardi</name>
    <name type="common">Walking stick</name>
    <dbReference type="NCBI Taxonomy" id="629360"/>
    <lineage>
        <taxon>Eukaryota</taxon>
        <taxon>Metazoa</taxon>
        <taxon>Ecdysozoa</taxon>
        <taxon>Arthropoda</taxon>
        <taxon>Hexapoda</taxon>
        <taxon>Insecta</taxon>
        <taxon>Pterygota</taxon>
        <taxon>Neoptera</taxon>
        <taxon>Polyneoptera</taxon>
        <taxon>Phasmatodea</taxon>
        <taxon>Timematodea</taxon>
        <taxon>Timematoidea</taxon>
        <taxon>Timematidae</taxon>
        <taxon>Timema</taxon>
    </lineage>
</organism>
<dbReference type="AlphaFoldDB" id="A0A7R9BB63"/>
<dbReference type="InterPro" id="IPR039128">
    <property type="entry name" value="TRIP4-like"/>
</dbReference>
<dbReference type="Pfam" id="PF23134">
    <property type="entry name" value="TRIP4_3rd"/>
    <property type="match status" value="1"/>
</dbReference>
<evidence type="ECO:0000259" key="2">
    <source>
        <dbReference type="Pfam" id="PF23134"/>
    </source>
</evidence>
<dbReference type="PANTHER" id="PTHR12963:SF4">
    <property type="entry name" value="ACTIVATING SIGNAL COINTEGRATOR 1"/>
    <property type="match status" value="1"/>
</dbReference>
<gene>
    <name evidence="3" type="ORF">TSIB3V08_LOCUS13905</name>
</gene>
<dbReference type="EMBL" id="OC040738">
    <property type="protein sequence ID" value="CAD7269905.1"/>
    <property type="molecule type" value="Genomic_DNA"/>
</dbReference>
<name>A0A7R9BB63_TIMSH</name>
<reference evidence="3" key="1">
    <citation type="submission" date="2020-11" db="EMBL/GenBank/DDBJ databases">
        <authorList>
            <person name="Tran Van P."/>
        </authorList>
    </citation>
    <scope>NUCLEOTIDE SEQUENCE</scope>
</reference>
<feature type="region of interest" description="Disordered" evidence="1">
    <location>
        <begin position="99"/>
        <end position="121"/>
    </location>
</feature>
<dbReference type="GO" id="GO:0005634">
    <property type="term" value="C:nucleus"/>
    <property type="evidence" value="ECO:0007669"/>
    <property type="project" value="TreeGrafter"/>
</dbReference>
<sequence>MLLVLSCSRVVPYPGSFFTRSLKARVCSQDEQTMLQSGSKQAGKLYQKLMGSGKQDTETALQHRDRLLEYDRTSERRTRVIDDESDYFAANSVWLSPTEREKMREKEKEQTDKRHSSRLDKRVTLDFAGTSGPSCITYLS</sequence>
<evidence type="ECO:0000313" key="3">
    <source>
        <dbReference type="EMBL" id="CAD7269905.1"/>
    </source>
</evidence>
<accession>A0A7R9BB63</accession>
<dbReference type="PANTHER" id="PTHR12963">
    <property type="entry name" value="THYROID RECEPTOR INTERACTING PROTEIN RELATED"/>
    <property type="match status" value="1"/>
</dbReference>
<dbReference type="InterPro" id="IPR056993">
    <property type="entry name" value="TRIP4_3rd_dom"/>
</dbReference>
<feature type="domain" description="Activating signal cointegrator 1 third" evidence="2">
    <location>
        <begin position="83"/>
        <end position="129"/>
    </location>
</feature>
<proteinExistence type="predicted"/>
<protein>
    <recommendedName>
        <fullName evidence="2">Activating signal cointegrator 1 third domain-containing protein</fullName>
    </recommendedName>
</protein>
<evidence type="ECO:0000256" key="1">
    <source>
        <dbReference type="SAM" id="MobiDB-lite"/>
    </source>
</evidence>